<dbReference type="InterPro" id="IPR037041">
    <property type="entry name" value="Trigger_fac_C_sf"/>
</dbReference>
<dbReference type="InterPro" id="IPR008880">
    <property type="entry name" value="Trigger_fac_C"/>
</dbReference>
<protein>
    <submittedName>
        <fullName evidence="4">Tig, trigger factor, trigger factor</fullName>
    </submittedName>
</protein>
<organism evidence="4">
    <name type="scientific">uncultured delta proteobacterium Rifle_16ft_4_minimus_39832</name>
    <dbReference type="NCBI Taxonomy" id="1665182"/>
    <lineage>
        <taxon>Bacteria</taxon>
        <taxon>Deltaproteobacteria</taxon>
        <taxon>environmental samples</taxon>
    </lineage>
</organism>
<accession>A0A0H4T8B3</accession>
<dbReference type="SUPFAM" id="SSF109998">
    <property type="entry name" value="Triger factor/SurA peptide-binding domain-like"/>
    <property type="match status" value="1"/>
</dbReference>
<dbReference type="AlphaFoldDB" id="A0A0H4T8B3"/>
<name>A0A0H4T8B3_9DELT</name>
<dbReference type="EMBL" id="KT007027">
    <property type="protein sequence ID" value="AKQ04041.1"/>
    <property type="molecule type" value="Genomic_DNA"/>
</dbReference>
<evidence type="ECO:0000256" key="2">
    <source>
        <dbReference type="ARBA" id="ARBA00023235"/>
    </source>
</evidence>
<evidence type="ECO:0000313" key="4">
    <source>
        <dbReference type="EMBL" id="AKQ04041.1"/>
    </source>
</evidence>
<proteinExistence type="predicted"/>
<sequence length="172" mass="19803">MKQKIRVRLENEVQAIQESSLKERILTRLIDAHPFEVPPAMVDHQVRYLMERNQSRLANQGAASSRSGTSVEQMREEIEPQALRQVKATLLIEKIAALEKIEISDKEIQEKVEEVARSAGEKGATIREIYRREDAREDLRSQMVFDRTLVFLLKHANVKEMAPPIDAKEKKS</sequence>
<dbReference type="Gene3D" id="1.10.3120.10">
    <property type="entry name" value="Trigger factor, C-terminal domain"/>
    <property type="match status" value="1"/>
</dbReference>
<evidence type="ECO:0000259" key="3">
    <source>
        <dbReference type="Pfam" id="PF05698"/>
    </source>
</evidence>
<dbReference type="GO" id="GO:0003755">
    <property type="term" value="F:peptidyl-prolyl cis-trans isomerase activity"/>
    <property type="evidence" value="ECO:0007669"/>
    <property type="project" value="UniProtKB-KW"/>
</dbReference>
<keyword evidence="1" id="KW-0697">Rotamase</keyword>
<reference evidence="4" key="1">
    <citation type="journal article" date="2015" name="ISME J.">
        <title>Aquifer environment selects for microbial species cohorts in sediment and groundwater.</title>
        <authorList>
            <person name="Hug L.A."/>
            <person name="Thomas B.C."/>
            <person name="Brown C.T."/>
            <person name="Frischkorn K.R."/>
            <person name="Williams K.H."/>
            <person name="Tringe S.G."/>
            <person name="Banfield J.F."/>
        </authorList>
    </citation>
    <scope>NUCLEOTIDE SEQUENCE</scope>
</reference>
<dbReference type="GO" id="GO:0015031">
    <property type="term" value="P:protein transport"/>
    <property type="evidence" value="ECO:0007669"/>
    <property type="project" value="InterPro"/>
</dbReference>
<dbReference type="InterPro" id="IPR027304">
    <property type="entry name" value="Trigger_fact/SurA_dom_sf"/>
</dbReference>
<keyword evidence="2" id="KW-0413">Isomerase</keyword>
<evidence type="ECO:0000256" key="1">
    <source>
        <dbReference type="ARBA" id="ARBA00023110"/>
    </source>
</evidence>
<dbReference type="Pfam" id="PF05698">
    <property type="entry name" value="Trigger_C"/>
    <property type="match status" value="1"/>
</dbReference>
<feature type="domain" description="Trigger factor C-terminal" evidence="3">
    <location>
        <begin position="1"/>
        <end position="152"/>
    </location>
</feature>
<dbReference type="GO" id="GO:0006457">
    <property type="term" value="P:protein folding"/>
    <property type="evidence" value="ECO:0007669"/>
    <property type="project" value="InterPro"/>
</dbReference>